<feature type="chain" id="PRO_5015176914" evidence="2">
    <location>
        <begin position="19"/>
        <end position="361"/>
    </location>
</feature>
<comment type="caution">
    <text evidence="3">The sequence shown here is derived from an EMBL/GenBank/DDBJ whole genome shotgun (WGS) entry which is preliminary data.</text>
</comment>
<evidence type="ECO:0000256" key="1">
    <source>
        <dbReference type="SAM" id="MobiDB-lite"/>
    </source>
</evidence>
<feature type="region of interest" description="Disordered" evidence="1">
    <location>
        <begin position="178"/>
        <end position="202"/>
    </location>
</feature>
<feature type="region of interest" description="Disordered" evidence="1">
    <location>
        <begin position="18"/>
        <end position="109"/>
    </location>
</feature>
<organism evidence="3 4">
    <name type="scientific">Elsinoe australis</name>
    <dbReference type="NCBI Taxonomy" id="40998"/>
    <lineage>
        <taxon>Eukaryota</taxon>
        <taxon>Fungi</taxon>
        <taxon>Dikarya</taxon>
        <taxon>Ascomycota</taxon>
        <taxon>Pezizomycotina</taxon>
        <taxon>Dothideomycetes</taxon>
        <taxon>Dothideomycetidae</taxon>
        <taxon>Myriangiales</taxon>
        <taxon>Elsinoaceae</taxon>
        <taxon>Elsinoe</taxon>
    </lineage>
</organism>
<dbReference type="EMBL" id="NHZQ01000236">
    <property type="protein sequence ID" value="PSK46180.1"/>
    <property type="molecule type" value="Genomic_DNA"/>
</dbReference>
<keyword evidence="4" id="KW-1185">Reference proteome</keyword>
<sequence>MKVQLALTTLIALSSAAAVKPRDDNDDNFRQVAPAAATTPGAAPAPAPAPGRRPEDCTDDDDDDRNDPRCFVNPAPAPAAPNTTPAPRQNRDDDGDDGDYNDFDDCYDDGANRFRSEVPVCASRFPGGARPTGAAAPAPGQYRDDDRDDGDYNDFDDCYDDGANRFRSEVPVCASRFPGGARPTGAPVPGQFRDDDSDDGDYNDYDDCYDDGANRFRSEVPVCASRFPQGARPTGAAAPAPVPGQYRDDDSDDGDYNDFDDCYDDGANRFRSEVPVCASRFPGGARPTGPVAGAPAATTGTSRPAGAAATPTTTRAANGTATGTATRTGIVASFTGAAVPMHATSGWVSAAVLAVAGLLAY</sequence>
<feature type="region of interest" description="Disordered" evidence="1">
    <location>
        <begin position="123"/>
        <end position="156"/>
    </location>
</feature>
<feature type="compositionally biased region" description="Low complexity" evidence="1">
    <location>
        <begin position="69"/>
        <end position="87"/>
    </location>
</feature>
<proteinExistence type="predicted"/>
<feature type="compositionally biased region" description="Acidic residues" evidence="1">
    <location>
        <begin position="146"/>
        <end position="156"/>
    </location>
</feature>
<dbReference type="Proteomes" id="UP000243723">
    <property type="component" value="Unassembled WGS sequence"/>
</dbReference>
<reference evidence="3 4" key="1">
    <citation type="submission" date="2017-05" db="EMBL/GenBank/DDBJ databases">
        <title>Draft genome sequence of Elsinoe australis.</title>
        <authorList>
            <person name="Cheng Q."/>
        </authorList>
    </citation>
    <scope>NUCLEOTIDE SEQUENCE [LARGE SCALE GENOMIC DNA]</scope>
    <source>
        <strain evidence="3 4">NL1</strain>
    </source>
</reference>
<protein>
    <submittedName>
        <fullName evidence="3">ENTH domain-containing protein</fullName>
    </submittedName>
</protein>
<feature type="compositionally biased region" description="Low complexity" evidence="1">
    <location>
        <begin position="228"/>
        <end position="239"/>
    </location>
</feature>
<feature type="compositionally biased region" description="Low complexity" evidence="1">
    <location>
        <begin position="126"/>
        <end position="140"/>
    </location>
</feature>
<feature type="compositionally biased region" description="Basic and acidic residues" evidence="1">
    <location>
        <begin position="20"/>
        <end position="29"/>
    </location>
</feature>
<feature type="region of interest" description="Disordered" evidence="1">
    <location>
        <begin position="284"/>
        <end position="321"/>
    </location>
</feature>
<feature type="region of interest" description="Disordered" evidence="1">
    <location>
        <begin position="227"/>
        <end position="255"/>
    </location>
</feature>
<accession>A0A2P7ZD98</accession>
<evidence type="ECO:0000313" key="4">
    <source>
        <dbReference type="Proteomes" id="UP000243723"/>
    </source>
</evidence>
<feature type="compositionally biased region" description="Acidic residues" evidence="1">
    <location>
        <begin position="93"/>
        <end position="108"/>
    </location>
</feature>
<gene>
    <name evidence="3" type="ORF">B9Z65_5148</name>
</gene>
<evidence type="ECO:0000256" key="2">
    <source>
        <dbReference type="SAM" id="SignalP"/>
    </source>
</evidence>
<feature type="compositionally biased region" description="Low complexity" evidence="1">
    <location>
        <begin position="33"/>
        <end position="42"/>
    </location>
</feature>
<dbReference type="AlphaFoldDB" id="A0A2P7ZD98"/>
<evidence type="ECO:0000313" key="3">
    <source>
        <dbReference type="EMBL" id="PSK46180.1"/>
    </source>
</evidence>
<keyword evidence="2" id="KW-0732">Signal</keyword>
<name>A0A2P7ZD98_9PEZI</name>
<feature type="signal peptide" evidence="2">
    <location>
        <begin position="1"/>
        <end position="18"/>
    </location>
</feature>